<dbReference type="EC" id="2.1.1.359" evidence="2"/>
<dbReference type="PANTHER" id="PTHR46402:SF2">
    <property type="entry name" value="HISTONE-LYSINE N-TRIMETHYLTRANSFERASE SMYD5"/>
    <property type="match status" value="1"/>
</dbReference>
<dbReference type="GO" id="GO:0140943">
    <property type="term" value="F:histone H4K20 trimethyltransferase activity"/>
    <property type="evidence" value="ECO:0007669"/>
    <property type="project" value="UniProtKB-EC"/>
</dbReference>
<dbReference type="GO" id="GO:0140955">
    <property type="term" value="F:histone H3K36 trimethyltransferase activity"/>
    <property type="evidence" value="ECO:0007669"/>
    <property type="project" value="UniProtKB-EC"/>
</dbReference>
<dbReference type="GO" id="GO:0032259">
    <property type="term" value="P:methylation"/>
    <property type="evidence" value="ECO:0007669"/>
    <property type="project" value="UniProtKB-KW"/>
</dbReference>
<evidence type="ECO:0000256" key="1">
    <source>
        <dbReference type="ARBA" id="ARBA00004496"/>
    </source>
</evidence>
<evidence type="ECO:0000256" key="2">
    <source>
        <dbReference type="ARBA" id="ARBA00012178"/>
    </source>
</evidence>
<evidence type="ECO:0000259" key="19">
    <source>
        <dbReference type="PROSITE" id="PS50280"/>
    </source>
</evidence>
<name>A0A9J7MLU1_BRAFL</name>
<evidence type="ECO:0000256" key="13">
    <source>
        <dbReference type="ARBA" id="ARBA00048081"/>
    </source>
</evidence>
<evidence type="ECO:0000256" key="16">
    <source>
        <dbReference type="ARBA" id="ARBA00049789"/>
    </source>
</evidence>
<dbReference type="EC" id="2.1.1.372" evidence="10"/>
<evidence type="ECO:0000256" key="17">
    <source>
        <dbReference type="ARBA" id="ARBA00049806"/>
    </source>
</evidence>
<dbReference type="SUPFAM" id="SSF82199">
    <property type="entry name" value="SET domain"/>
    <property type="match status" value="1"/>
</dbReference>
<dbReference type="SMART" id="SM00317">
    <property type="entry name" value="SET"/>
    <property type="match status" value="1"/>
</dbReference>
<dbReference type="CDD" id="cd10521">
    <property type="entry name" value="SET_SMYD5"/>
    <property type="match status" value="1"/>
</dbReference>
<dbReference type="InterPro" id="IPR046341">
    <property type="entry name" value="SET_dom_sf"/>
</dbReference>
<dbReference type="Proteomes" id="UP000001554">
    <property type="component" value="Chromosome 4"/>
</dbReference>
<evidence type="ECO:0000256" key="7">
    <source>
        <dbReference type="ARBA" id="ARBA00022723"/>
    </source>
</evidence>
<evidence type="ECO:0000256" key="6">
    <source>
        <dbReference type="ARBA" id="ARBA00022691"/>
    </source>
</evidence>
<comment type="catalytic activity">
    <reaction evidence="13">
        <text>L-lysyl(20)-[histone H4] + 3 S-adenosyl-L-methionine = N(6),N(6),N(6)-trimethyl-L-lysyl(20)-[histone H4] + 3 S-adenosyl-L-homocysteine + 3 H(+)</text>
        <dbReference type="Rhea" id="RHEA:64456"/>
        <dbReference type="Rhea" id="RHEA-COMP:15554"/>
        <dbReference type="Rhea" id="RHEA-COMP:15998"/>
        <dbReference type="ChEBI" id="CHEBI:15378"/>
        <dbReference type="ChEBI" id="CHEBI:29969"/>
        <dbReference type="ChEBI" id="CHEBI:57856"/>
        <dbReference type="ChEBI" id="CHEBI:59789"/>
        <dbReference type="ChEBI" id="CHEBI:61961"/>
        <dbReference type="EC" id="2.1.1.372"/>
    </reaction>
</comment>
<keyword evidence="5" id="KW-0808">Transferase</keyword>
<dbReference type="InterPro" id="IPR001214">
    <property type="entry name" value="SET_dom"/>
</dbReference>
<gene>
    <name evidence="21" type="primary">LOC118413312</name>
</gene>
<dbReference type="PANTHER" id="PTHR46402">
    <property type="entry name" value="SET AND MYND DOMAIN-CONTAINING PROTEIN 5"/>
    <property type="match status" value="1"/>
</dbReference>
<dbReference type="RefSeq" id="XP_035672512.1">
    <property type="nucleotide sequence ID" value="XM_035816619.1"/>
</dbReference>
<reference evidence="21" key="2">
    <citation type="submission" date="2025-08" db="UniProtKB">
        <authorList>
            <consortium name="RefSeq"/>
        </authorList>
    </citation>
    <scope>IDENTIFICATION</scope>
    <source>
        <strain evidence="21">S238N-H82</strain>
        <tissue evidence="21">Testes</tissue>
    </source>
</reference>
<comment type="subcellular location">
    <subcellularLocation>
        <location evidence="1">Cytoplasm</location>
    </subcellularLocation>
</comment>
<dbReference type="PROSITE" id="PS50280">
    <property type="entry name" value="SET"/>
    <property type="match status" value="1"/>
</dbReference>
<dbReference type="KEGG" id="bfo:118413312"/>
<reference evidence="20" key="1">
    <citation type="journal article" date="2020" name="Nat. Ecol. Evol.">
        <title>Deeply conserved synteny resolves early events in vertebrate evolution.</title>
        <authorList>
            <person name="Simakov O."/>
            <person name="Marletaz F."/>
            <person name="Yue J.X."/>
            <person name="O'Connell B."/>
            <person name="Jenkins J."/>
            <person name="Brandt A."/>
            <person name="Calef R."/>
            <person name="Tung C.H."/>
            <person name="Huang T.K."/>
            <person name="Schmutz J."/>
            <person name="Satoh N."/>
            <person name="Yu J.K."/>
            <person name="Putnam N.H."/>
            <person name="Green R.E."/>
            <person name="Rokhsar D.S."/>
        </authorList>
    </citation>
    <scope>NUCLEOTIDE SEQUENCE [LARGE SCALE GENOMIC DNA]</scope>
    <source>
        <strain evidence="20">S238N-H82</strain>
    </source>
</reference>
<evidence type="ECO:0000256" key="14">
    <source>
        <dbReference type="ARBA" id="ARBA00049497"/>
    </source>
</evidence>
<evidence type="ECO:0000256" key="18">
    <source>
        <dbReference type="SAM" id="MobiDB-lite"/>
    </source>
</evidence>
<dbReference type="InterPro" id="IPR044422">
    <property type="entry name" value="SMYD5_SET"/>
</dbReference>
<comment type="catalytic activity">
    <reaction evidence="14">
        <text>L-lysyl-[protein] + 3 S-adenosyl-L-methionine = N(6),N(6),N(6)-trimethyl-L-lysyl-[protein] + 3 S-adenosyl-L-homocysteine + 3 H(+)</text>
        <dbReference type="Rhea" id="RHEA:54192"/>
        <dbReference type="Rhea" id="RHEA-COMP:9752"/>
        <dbReference type="Rhea" id="RHEA-COMP:13826"/>
        <dbReference type="ChEBI" id="CHEBI:15378"/>
        <dbReference type="ChEBI" id="CHEBI:29969"/>
        <dbReference type="ChEBI" id="CHEBI:57856"/>
        <dbReference type="ChEBI" id="CHEBI:59789"/>
        <dbReference type="ChEBI" id="CHEBI:61961"/>
    </reaction>
    <physiologicalReaction direction="left-to-right" evidence="14">
        <dbReference type="Rhea" id="RHEA:54193"/>
    </physiologicalReaction>
</comment>
<dbReference type="OMA" id="LMAMYQQ"/>
<evidence type="ECO:0000256" key="8">
    <source>
        <dbReference type="ARBA" id="ARBA00022771"/>
    </source>
</evidence>
<evidence type="ECO:0000256" key="9">
    <source>
        <dbReference type="ARBA" id="ARBA00022833"/>
    </source>
</evidence>
<keyword evidence="20" id="KW-1185">Reference proteome</keyword>
<protein>
    <recommendedName>
        <fullName evidence="15">Protein-lysine N-trimethyltransferase SMYD5</fullName>
        <ecNumber evidence="2">2.1.1.359</ecNumber>
        <ecNumber evidence="10">2.1.1.372</ecNumber>
    </recommendedName>
    <alternativeName>
        <fullName evidence="11">SET and MYND domain-containing protein 5</fullName>
    </alternativeName>
    <alternativeName>
        <fullName evidence="16">[histone H3]-lysine20 N-trimethyltransferase SMYD5</fullName>
    </alternativeName>
    <alternativeName>
        <fullName evidence="17">[histone H4]-lysine36 N-trimethyltransferase SMYD5</fullName>
    </alternativeName>
</protein>
<feature type="domain" description="SET" evidence="19">
    <location>
        <begin position="34"/>
        <end position="364"/>
    </location>
</feature>
<keyword evidence="4" id="KW-0489">Methyltransferase</keyword>
<dbReference type="Gene3D" id="1.10.220.160">
    <property type="match status" value="1"/>
</dbReference>
<evidence type="ECO:0000313" key="20">
    <source>
        <dbReference type="Proteomes" id="UP000001554"/>
    </source>
</evidence>
<evidence type="ECO:0000256" key="11">
    <source>
        <dbReference type="ARBA" id="ARBA00033038"/>
    </source>
</evidence>
<evidence type="ECO:0000313" key="21">
    <source>
        <dbReference type="RefSeq" id="XP_035672512.1"/>
    </source>
</evidence>
<keyword evidence="3" id="KW-0963">Cytoplasm</keyword>
<keyword evidence="9" id="KW-0862">Zinc</keyword>
<sequence>MCPPSQRLEQSMKNMAAPMDTATPHGPETPMDITGVTIVHDPIKGKCLHATRSFKEGEVIFREKPIVSCQFLWNAMYKYTACDHCMRSMETAEAMSRRLANSHSLVLPFPQCCAVKLEQHVTCPHCQVLYCSESCRQEGWNKYHRVLCLGPSVNDPEHPINKLAETWRNIHYPPETASITMIARMIAMVKQAADRDSLLQTFAGFCQATTNQEEHMSHKLLGAEFQDQLELLRGLLTEALYEESLDQWFTPDGFRSIFAMIGRNGQGIGTSSLSVYVHNCDALELPSQDREKLDAFIDQLYVDMEHESGSFLNCEGSGLYILQSCCNHSCEPTAEPSFDESNYVLSMRALRDITEGEELFICYLDECERTRSRHSRQKLLRENYLFSCTCEKCTREAEDPDVTSSEEEEDEGDGESDEQ</sequence>
<dbReference type="GO" id="GO:0005737">
    <property type="term" value="C:cytoplasm"/>
    <property type="evidence" value="ECO:0007669"/>
    <property type="project" value="UniProtKB-SubCell"/>
</dbReference>
<dbReference type="GeneID" id="118413312"/>
<dbReference type="GO" id="GO:0008270">
    <property type="term" value="F:zinc ion binding"/>
    <property type="evidence" value="ECO:0007669"/>
    <property type="project" value="UniProtKB-KW"/>
</dbReference>
<feature type="compositionally biased region" description="Acidic residues" evidence="18">
    <location>
        <begin position="398"/>
        <end position="419"/>
    </location>
</feature>
<comment type="catalytic activity">
    <reaction evidence="12">
        <text>L-lysyl(36)-[histone H3] + 3 S-adenosyl-L-methionine = N(6),N(6),N(6)-trimethyl-L-lysyl(36)-[histone H3] + 3 S-adenosyl-L-homocysteine + 3 H(+)</text>
        <dbReference type="Rhea" id="RHEA:60324"/>
        <dbReference type="Rhea" id="RHEA-COMP:9785"/>
        <dbReference type="Rhea" id="RHEA-COMP:15536"/>
        <dbReference type="ChEBI" id="CHEBI:15378"/>
        <dbReference type="ChEBI" id="CHEBI:29969"/>
        <dbReference type="ChEBI" id="CHEBI:57856"/>
        <dbReference type="ChEBI" id="CHEBI:59789"/>
        <dbReference type="ChEBI" id="CHEBI:61961"/>
        <dbReference type="EC" id="2.1.1.359"/>
    </reaction>
</comment>
<keyword evidence="7" id="KW-0479">Metal-binding</keyword>
<keyword evidence="6" id="KW-0949">S-adenosyl-L-methionine</keyword>
<feature type="region of interest" description="Disordered" evidence="18">
    <location>
        <begin position="395"/>
        <end position="419"/>
    </location>
</feature>
<dbReference type="Pfam" id="PF00856">
    <property type="entry name" value="SET"/>
    <property type="match status" value="1"/>
</dbReference>
<dbReference type="OrthoDB" id="438641at2759"/>
<evidence type="ECO:0000256" key="10">
    <source>
        <dbReference type="ARBA" id="ARBA00024057"/>
    </source>
</evidence>
<evidence type="ECO:0000256" key="5">
    <source>
        <dbReference type="ARBA" id="ARBA00022679"/>
    </source>
</evidence>
<dbReference type="GO" id="GO:0045814">
    <property type="term" value="P:negative regulation of gene expression, epigenetic"/>
    <property type="evidence" value="ECO:0000318"/>
    <property type="project" value="GO_Central"/>
</dbReference>
<evidence type="ECO:0000256" key="4">
    <source>
        <dbReference type="ARBA" id="ARBA00022603"/>
    </source>
</evidence>
<dbReference type="GO" id="GO:0042799">
    <property type="term" value="F:histone H4K20 methyltransferase activity"/>
    <property type="evidence" value="ECO:0000318"/>
    <property type="project" value="GO_Central"/>
</dbReference>
<accession>A0A9J7MLU1</accession>
<keyword evidence="8" id="KW-0863">Zinc-finger</keyword>
<evidence type="ECO:0000256" key="15">
    <source>
        <dbReference type="ARBA" id="ARBA00049768"/>
    </source>
</evidence>
<dbReference type="Gene3D" id="2.170.270.10">
    <property type="entry name" value="SET domain"/>
    <property type="match status" value="1"/>
</dbReference>
<proteinExistence type="predicted"/>
<organism evidence="20 21">
    <name type="scientific">Branchiostoma floridae</name>
    <name type="common">Florida lancelet</name>
    <name type="synonym">Amphioxus</name>
    <dbReference type="NCBI Taxonomy" id="7739"/>
    <lineage>
        <taxon>Eukaryota</taxon>
        <taxon>Metazoa</taxon>
        <taxon>Chordata</taxon>
        <taxon>Cephalochordata</taxon>
        <taxon>Leptocardii</taxon>
        <taxon>Amphioxiformes</taxon>
        <taxon>Branchiostomatidae</taxon>
        <taxon>Branchiostoma</taxon>
    </lineage>
</organism>
<dbReference type="AlphaFoldDB" id="A0A9J7MLU1"/>
<evidence type="ECO:0000256" key="3">
    <source>
        <dbReference type="ARBA" id="ARBA00022490"/>
    </source>
</evidence>
<evidence type="ECO:0000256" key="12">
    <source>
        <dbReference type="ARBA" id="ARBA00047545"/>
    </source>
</evidence>
<dbReference type="Gene3D" id="6.10.140.2220">
    <property type="match status" value="1"/>
</dbReference>
<dbReference type="SUPFAM" id="SSF144232">
    <property type="entry name" value="HIT/MYND zinc finger-like"/>
    <property type="match status" value="1"/>
</dbReference>